<keyword evidence="2" id="KW-1185">Reference proteome</keyword>
<evidence type="ECO:0000313" key="1">
    <source>
        <dbReference type="EMBL" id="KAH7991131.1"/>
    </source>
</evidence>
<name>A0ACB8EF77_9SAUR</name>
<dbReference type="Proteomes" id="UP000827872">
    <property type="component" value="Linkage Group LG03"/>
</dbReference>
<sequence>MRNRSVALPGVHAHVPLGKQRKKIPSLMPIFTNLFIFICFILLGNFETYSPTPRQNQYKCKQNSKRSYRHRILLTNPDILNGPIFSQPAKRSPQPEQPPATSNRLN</sequence>
<organism evidence="1 2">
    <name type="scientific">Sphaerodactylus townsendi</name>
    <dbReference type="NCBI Taxonomy" id="933632"/>
    <lineage>
        <taxon>Eukaryota</taxon>
        <taxon>Metazoa</taxon>
        <taxon>Chordata</taxon>
        <taxon>Craniata</taxon>
        <taxon>Vertebrata</taxon>
        <taxon>Euteleostomi</taxon>
        <taxon>Lepidosauria</taxon>
        <taxon>Squamata</taxon>
        <taxon>Bifurcata</taxon>
        <taxon>Gekkota</taxon>
        <taxon>Sphaerodactylidae</taxon>
        <taxon>Sphaerodactylus</taxon>
    </lineage>
</organism>
<accession>A0ACB8EF77</accession>
<comment type="caution">
    <text evidence="1">The sequence shown here is derived from an EMBL/GenBank/DDBJ whole genome shotgun (WGS) entry which is preliminary data.</text>
</comment>
<reference evidence="1" key="1">
    <citation type="submission" date="2021-08" db="EMBL/GenBank/DDBJ databases">
        <title>The first chromosome-level gecko genome reveals the dynamic sex chromosomes of Neotropical dwarf geckos (Sphaerodactylidae: Sphaerodactylus).</title>
        <authorList>
            <person name="Pinto B.J."/>
            <person name="Keating S.E."/>
            <person name="Gamble T."/>
        </authorList>
    </citation>
    <scope>NUCLEOTIDE SEQUENCE</scope>
    <source>
        <strain evidence="1">TG3544</strain>
    </source>
</reference>
<protein>
    <submittedName>
        <fullName evidence="1">Uncharacterized protein</fullName>
    </submittedName>
</protein>
<evidence type="ECO:0000313" key="2">
    <source>
        <dbReference type="Proteomes" id="UP000827872"/>
    </source>
</evidence>
<gene>
    <name evidence="1" type="ORF">K3G42_001775</name>
</gene>
<proteinExistence type="predicted"/>
<dbReference type="EMBL" id="CM037616">
    <property type="protein sequence ID" value="KAH7991131.1"/>
    <property type="molecule type" value="Genomic_DNA"/>
</dbReference>